<proteinExistence type="inferred from homology"/>
<keyword evidence="19" id="KW-1185">Reference proteome</keyword>
<dbReference type="EC" id="2.3.1.61" evidence="6"/>
<evidence type="ECO:0000256" key="3">
    <source>
        <dbReference type="ARBA" id="ARBA00005145"/>
    </source>
</evidence>
<dbReference type="AlphaFoldDB" id="A0A8T0GRD9"/>
<name>A0A8T0GRD9_CERPU</name>
<evidence type="ECO:0000256" key="7">
    <source>
        <dbReference type="ARBA" id="ARBA00022532"/>
    </source>
</evidence>
<evidence type="ECO:0000256" key="5">
    <source>
        <dbReference type="ARBA" id="ARBA00011484"/>
    </source>
</evidence>
<evidence type="ECO:0000256" key="4">
    <source>
        <dbReference type="ARBA" id="ARBA00007317"/>
    </source>
</evidence>
<dbReference type="EMBL" id="CM026430">
    <property type="protein sequence ID" value="KAG0562216.1"/>
    <property type="molecule type" value="Genomic_DNA"/>
</dbReference>
<dbReference type="InterPro" id="IPR023213">
    <property type="entry name" value="CAT-like_dom_sf"/>
</dbReference>
<evidence type="ECO:0000313" key="18">
    <source>
        <dbReference type="EMBL" id="KAG0562216.1"/>
    </source>
</evidence>
<keyword evidence="12" id="KW-0012">Acyltransferase</keyword>
<evidence type="ECO:0000256" key="9">
    <source>
        <dbReference type="ARBA" id="ARBA00022823"/>
    </source>
</evidence>
<keyword evidence="11" id="KW-0496">Mitochondrion</keyword>
<evidence type="ECO:0000256" key="10">
    <source>
        <dbReference type="ARBA" id="ARBA00022946"/>
    </source>
</evidence>
<dbReference type="PROSITE" id="PS50968">
    <property type="entry name" value="BIOTINYL_LIPOYL"/>
    <property type="match status" value="1"/>
</dbReference>
<evidence type="ECO:0000256" key="2">
    <source>
        <dbReference type="ARBA" id="ARBA00004173"/>
    </source>
</evidence>
<comment type="caution">
    <text evidence="18">The sequence shown here is derived from an EMBL/GenBank/DDBJ whole genome shotgun (WGS) entry which is preliminary data.</text>
</comment>
<keyword evidence="9" id="KW-0450">Lipoyl</keyword>
<evidence type="ECO:0000256" key="1">
    <source>
        <dbReference type="ARBA" id="ARBA00001938"/>
    </source>
</evidence>
<dbReference type="Gene3D" id="3.30.559.10">
    <property type="entry name" value="Chloramphenicol acetyltransferase-like domain"/>
    <property type="match status" value="1"/>
</dbReference>
<dbReference type="Pfam" id="PF00198">
    <property type="entry name" value="2-oxoacid_dh"/>
    <property type="match status" value="1"/>
</dbReference>
<feature type="compositionally biased region" description="Pro residues" evidence="16">
    <location>
        <begin position="81"/>
        <end position="103"/>
    </location>
</feature>
<dbReference type="NCBIfam" id="TIGR01347">
    <property type="entry name" value="sucB"/>
    <property type="match status" value="1"/>
</dbReference>
<evidence type="ECO:0000259" key="17">
    <source>
        <dbReference type="PROSITE" id="PS50968"/>
    </source>
</evidence>
<evidence type="ECO:0000256" key="8">
    <source>
        <dbReference type="ARBA" id="ARBA00022679"/>
    </source>
</evidence>
<feature type="compositionally biased region" description="Pro residues" evidence="16">
    <location>
        <begin position="112"/>
        <end position="131"/>
    </location>
</feature>
<evidence type="ECO:0000256" key="16">
    <source>
        <dbReference type="SAM" id="MobiDB-lite"/>
    </source>
</evidence>
<evidence type="ECO:0000256" key="12">
    <source>
        <dbReference type="ARBA" id="ARBA00023315"/>
    </source>
</evidence>
<keyword evidence="10" id="KW-0809">Transit peptide</keyword>
<evidence type="ECO:0000313" key="19">
    <source>
        <dbReference type="Proteomes" id="UP000822688"/>
    </source>
</evidence>
<dbReference type="GO" id="GO:0004149">
    <property type="term" value="F:dihydrolipoyllysine-residue succinyltransferase activity"/>
    <property type="evidence" value="ECO:0007669"/>
    <property type="project" value="UniProtKB-EC"/>
</dbReference>
<evidence type="ECO:0000256" key="14">
    <source>
        <dbReference type="ARBA" id="ARBA00037426"/>
    </source>
</evidence>
<dbReference type="FunFam" id="3.30.559.10:FF:000006">
    <property type="entry name" value="Dihydrolipoyllysine-residue succinyltransferase component of 2-oxoglutarate dehydrogenase complex, mitochondrial"/>
    <property type="match status" value="1"/>
</dbReference>
<comment type="similarity">
    <text evidence="4">Belongs to the 2-oxoacid dehydrogenase family.</text>
</comment>
<comment type="subunit">
    <text evidence="5">Forms a 24-polypeptide structural core with octahedral symmetry.</text>
</comment>
<feature type="domain" description="Lipoyl-binding" evidence="17">
    <location>
        <begin position="1"/>
        <end position="68"/>
    </location>
</feature>
<evidence type="ECO:0000256" key="13">
    <source>
        <dbReference type="ARBA" id="ARBA00032406"/>
    </source>
</evidence>
<dbReference type="Pfam" id="PF00364">
    <property type="entry name" value="Biotin_lipoyl"/>
    <property type="match status" value="1"/>
</dbReference>
<dbReference type="CDD" id="cd06849">
    <property type="entry name" value="lipoyl_domain"/>
    <property type="match status" value="1"/>
</dbReference>
<dbReference type="GO" id="GO:0005739">
    <property type="term" value="C:mitochondrion"/>
    <property type="evidence" value="ECO:0007669"/>
    <property type="project" value="UniProtKB-SubCell"/>
</dbReference>
<evidence type="ECO:0000256" key="6">
    <source>
        <dbReference type="ARBA" id="ARBA00012945"/>
    </source>
</evidence>
<dbReference type="Proteomes" id="UP000822688">
    <property type="component" value="Chromosome 9"/>
</dbReference>
<dbReference type="PANTHER" id="PTHR43416:SF5">
    <property type="entry name" value="DIHYDROLIPOYLLYSINE-RESIDUE SUCCINYLTRANSFERASE COMPONENT OF 2-OXOGLUTARATE DEHYDROGENASE COMPLEX, MITOCHONDRIAL"/>
    <property type="match status" value="1"/>
</dbReference>
<comment type="catalytic activity">
    <reaction evidence="15">
        <text>N(6)-[(R)-dihydrolipoyl]-L-lysyl-[protein] + succinyl-CoA = N(6)-[(R)-S(8)-succinyldihydrolipoyl]-L-lysyl-[protein] + CoA</text>
        <dbReference type="Rhea" id="RHEA:15213"/>
        <dbReference type="Rhea" id="RHEA-COMP:10475"/>
        <dbReference type="Rhea" id="RHEA-COMP:20092"/>
        <dbReference type="ChEBI" id="CHEBI:57287"/>
        <dbReference type="ChEBI" id="CHEBI:57292"/>
        <dbReference type="ChEBI" id="CHEBI:83100"/>
        <dbReference type="ChEBI" id="CHEBI:83120"/>
        <dbReference type="EC" id="2.3.1.61"/>
    </reaction>
</comment>
<dbReference type="GO" id="GO:0045252">
    <property type="term" value="C:oxoglutarate dehydrogenase complex"/>
    <property type="evidence" value="ECO:0007669"/>
    <property type="project" value="InterPro"/>
</dbReference>
<dbReference type="InterPro" id="IPR001078">
    <property type="entry name" value="2-oxoacid_DH_actylTfrase"/>
</dbReference>
<gene>
    <name evidence="18" type="ORF">KC19_9G127100</name>
</gene>
<dbReference type="SUPFAM" id="SSF52777">
    <property type="entry name" value="CoA-dependent acyltransferases"/>
    <property type="match status" value="1"/>
</dbReference>
<feature type="non-terminal residue" evidence="18">
    <location>
        <position position="369"/>
    </location>
</feature>
<comment type="pathway">
    <text evidence="3">Amino-acid degradation; L-lysine degradation via saccharopine pathway; glutaryl-CoA from L-lysine: step 6/6.</text>
</comment>
<reference evidence="18" key="1">
    <citation type="submission" date="2020-06" db="EMBL/GenBank/DDBJ databases">
        <title>WGS assembly of Ceratodon purpureus strain R40.</title>
        <authorList>
            <person name="Carey S.B."/>
            <person name="Jenkins J."/>
            <person name="Shu S."/>
            <person name="Lovell J.T."/>
            <person name="Sreedasyam A."/>
            <person name="Maumus F."/>
            <person name="Tiley G.P."/>
            <person name="Fernandez-Pozo N."/>
            <person name="Barry K."/>
            <person name="Chen C."/>
            <person name="Wang M."/>
            <person name="Lipzen A."/>
            <person name="Daum C."/>
            <person name="Saski C.A."/>
            <person name="Payton A.C."/>
            <person name="Mcbreen J.C."/>
            <person name="Conrad R.E."/>
            <person name="Kollar L.M."/>
            <person name="Olsson S."/>
            <person name="Huttunen S."/>
            <person name="Landis J.B."/>
            <person name="Wickett N.J."/>
            <person name="Johnson M.G."/>
            <person name="Rensing S.A."/>
            <person name="Grimwood J."/>
            <person name="Schmutz J."/>
            <person name="Mcdaniel S.F."/>
        </authorList>
    </citation>
    <scope>NUCLEOTIDE SEQUENCE</scope>
    <source>
        <strain evidence="18">R40</strain>
    </source>
</reference>
<dbReference type="PROSITE" id="PS00189">
    <property type="entry name" value="LIPOYL"/>
    <property type="match status" value="1"/>
</dbReference>
<dbReference type="InterPro" id="IPR003016">
    <property type="entry name" value="2-oxoA_DH_lipoyl-BS"/>
</dbReference>
<feature type="region of interest" description="Disordered" evidence="16">
    <location>
        <begin position="76"/>
        <end position="145"/>
    </location>
</feature>
<organism evidence="18 19">
    <name type="scientific">Ceratodon purpureus</name>
    <name type="common">Fire moss</name>
    <name type="synonym">Dicranum purpureum</name>
    <dbReference type="NCBI Taxonomy" id="3225"/>
    <lineage>
        <taxon>Eukaryota</taxon>
        <taxon>Viridiplantae</taxon>
        <taxon>Streptophyta</taxon>
        <taxon>Embryophyta</taxon>
        <taxon>Bryophyta</taxon>
        <taxon>Bryophytina</taxon>
        <taxon>Bryopsida</taxon>
        <taxon>Dicranidae</taxon>
        <taxon>Pseudoditrichales</taxon>
        <taxon>Ditrichaceae</taxon>
        <taxon>Ceratodon</taxon>
    </lineage>
</organism>
<protein>
    <recommendedName>
        <fullName evidence="6">dihydrolipoyllysine-residue succinyltransferase</fullName>
        <ecNumber evidence="6">2.3.1.61</ecNumber>
    </recommendedName>
    <alternativeName>
        <fullName evidence="13">2-oxoglutarate dehydrogenase complex component E2</fullName>
    </alternativeName>
</protein>
<keyword evidence="7" id="KW-0816">Tricarboxylic acid cycle</keyword>
<sequence length="369" mass="38749">MGDSVPDGNLASILKKVGDSVAVDEIVAQIETDKVTIDVRSSVSGKIEQILAKEGDTVTPGTKVAIVAIGEAGAASAPKAAAPPPPAAPAAPAAAAPPPPPKPEPAKAAAASPPPPPPPKPAAPKAAPPAQAPQASQGGERRVPMTRLRKRVATRLKDSQNTFALLTTFNEIDMSNIMQMRTQHKDAFIEKHGVKLGFMSGFVKAAVSALQQFPAVNAVIDGDDIIYRDYIDISVAVGTKKGLVVPVLRGVDHMNFAQIEKTINMLGKKANDGSLSIDEMAGGTFTISNGGTYGSLISTPIINPPQSAILGMHATKVRPVVVGKDIVARPMMYVALTYDHRLIDGREAVLFLRAVKDNVEDPRRLLLDL</sequence>
<accession>A0A8T0GRD9</accession>
<dbReference type="PANTHER" id="PTHR43416">
    <property type="entry name" value="DIHYDROLIPOYLLYSINE-RESIDUE SUCCINYLTRANSFERASE COMPONENT OF 2-OXOGLUTARATE DEHYDROGENASE COMPLEX, MITOCHONDRIAL-RELATED"/>
    <property type="match status" value="1"/>
</dbReference>
<comment type="subcellular location">
    <subcellularLocation>
        <location evidence="2">Mitochondrion</location>
    </subcellularLocation>
</comment>
<dbReference type="GO" id="GO:0006099">
    <property type="term" value="P:tricarboxylic acid cycle"/>
    <property type="evidence" value="ECO:0007669"/>
    <property type="project" value="UniProtKB-KW"/>
</dbReference>
<dbReference type="SUPFAM" id="SSF51230">
    <property type="entry name" value="Single hybrid motif"/>
    <property type="match status" value="1"/>
</dbReference>
<keyword evidence="8" id="KW-0808">Transferase</keyword>
<dbReference type="Gene3D" id="2.40.50.100">
    <property type="match status" value="1"/>
</dbReference>
<evidence type="ECO:0000256" key="15">
    <source>
        <dbReference type="ARBA" id="ARBA00052761"/>
    </source>
</evidence>
<dbReference type="InterPro" id="IPR011053">
    <property type="entry name" value="Single_hybrid_motif"/>
</dbReference>
<dbReference type="InterPro" id="IPR006255">
    <property type="entry name" value="SucB"/>
</dbReference>
<comment type="function">
    <text evidence="14">The 2-oxoglutarate dehydrogenase complex catalyzes the overall conversion of 2-oxoglutarate to succinyl-CoA and CO(2). It contains multiple copies of three enzymatic components: 2-oxoglutarate dehydrogenase (E1), dihydrolipoamide succinyltransferase (E2) and lipoamide dehydrogenase (E3).</text>
</comment>
<evidence type="ECO:0000256" key="11">
    <source>
        <dbReference type="ARBA" id="ARBA00023128"/>
    </source>
</evidence>
<dbReference type="InterPro" id="IPR000089">
    <property type="entry name" value="Biotin_lipoyl"/>
</dbReference>
<comment type="cofactor">
    <cofactor evidence="1">
        <name>(R)-lipoate</name>
        <dbReference type="ChEBI" id="CHEBI:83088"/>
    </cofactor>
</comment>
<dbReference type="InterPro" id="IPR050537">
    <property type="entry name" value="2-oxoacid_dehydrogenase"/>
</dbReference>